<protein>
    <submittedName>
        <fullName evidence="2">Uncharacterized protein</fullName>
    </submittedName>
</protein>
<keyword evidence="3" id="KW-1185">Reference proteome</keyword>
<evidence type="ECO:0000313" key="3">
    <source>
        <dbReference type="Proteomes" id="UP000015105"/>
    </source>
</evidence>
<dbReference type="AlphaFoldDB" id="A0A453L4U0"/>
<reference evidence="3" key="1">
    <citation type="journal article" date="2014" name="Science">
        <title>Ancient hybridizations among the ancestral genomes of bread wheat.</title>
        <authorList>
            <consortium name="International Wheat Genome Sequencing Consortium,"/>
            <person name="Marcussen T."/>
            <person name="Sandve S.R."/>
            <person name="Heier L."/>
            <person name="Spannagl M."/>
            <person name="Pfeifer M."/>
            <person name="Jakobsen K.S."/>
            <person name="Wulff B.B."/>
            <person name="Steuernagel B."/>
            <person name="Mayer K.F."/>
            <person name="Olsen O.A."/>
        </authorList>
    </citation>
    <scope>NUCLEOTIDE SEQUENCE [LARGE SCALE GENOMIC DNA]</scope>
    <source>
        <strain evidence="3">cv. AL8/78</strain>
    </source>
</reference>
<dbReference type="Gramene" id="AET5Gv20630800.14">
    <property type="protein sequence ID" value="AET5Gv20630800.14"/>
    <property type="gene ID" value="AET5Gv20630800"/>
</dbReference>
<accession>A0A453L4U0</accession>
<reference evidence="2" key="3">
    <citation type="journal article" date="2017" name="Nature">
        <title>Genome sequence of the progenitor of the wheat D genome Aegilops tauschii.</title>
        <authorList>
            <person name="Luo M.C."/>
            <person name="Gu Y.Q."/>
            <person name="Puiu D."/>
            <person name="Wang H."/>
            <person name="Twardziok S.O."/>
            <person name="Deal K.R."/>
            <person name="Huo N."/>
            <person name="Zhu T."/>
            <person name="Wang L."/>
            <person name="Wang Y."/>
            <person name="McGuire P.E."/>
            <person name="Liu S."/>
            <person name="Long H."/>
            <person name="Ramasamy R.K."/>
            <person name="Rodriguez J.C."/>
            <person name="Van S.L."/>
            <person name="Yuan L."/>
            <person name="Wang Z."/>
            <person name="Xia Z."/>
            <person name="Xiao L."/>
            <person name="Anderson O.D."/>
            <person name="Ouyang S."/>
            <person name="Liang Y."/>
            <person name="Zimin A.V."/>
            <person name="Pertea G."/>
            <person name="Qi P."/>
            <person name="Bennetzen J.L."/>
            <person name="Dai X."/>
            <person name="Dawson M.W."/>
            <person name="Muller H.G."/>
            <person name="Kugler K."/>
            <person name="Rivarola-Duarte L."/>
            <person name="Spannagl M."/>
            <person name="Mayer K.F.X."/>
            <person name="Lu F.H."/>
            <person name="Bevan M.W."/>
            <person name="Leroy P."/>
            <person name="Li P."/>
            <person name="You F.M."/>
            <person name="Sun Q."/>
            <person name="Liu Z."/>
            <person name="Lyons E."/>
            <person name="Wicker T."/>
            <person name="Salzberg S.L."/>
            <person name="Devos K.M."/>
            <person name="Dvorak J."/>
        </authorList>
    </citation>
    <scope>NUCLEOTIDE SEQUENCE [LARGE SCALE GENOMIC DNA]</scope>
    <source>
        <strain evidence="2">cv. AL8/78</strain>
    </source>
</reference>
<proteinExistence type="predicted"/>
<feature type="region of interest" description="Disordered" evidence="1">
    <location>
        <begin position="37"/>
        <end position="105"/>
    </location>
</feature>
<feature type="compositionally biased region" description="Low complexity" evidence="1">
    <location>
        <begin position="37"/>
        <end position="51"/>
    </location>
</feature>
<feature type="compositionally biased region" description="Basic residues" evidence="1">
    <location>
        <begin position="77"/>
        <end position="93"/>
    </location>
</feature>
<organism evidence="2 3">
    <name type="scientific">Aegilops tauschii subsp. strangulata</name>
    <name type="common">Goatgrass</name>
    <dbReference type="NCBI Taxonomy" id="200361"/>
    <lineage>
        <taxon>Eukaryota</taxon>
        <taxon>Viridiplantae</taxon>
        <taxon>Streptophyta</taxon>
        <taxon>Embryophyta</taxon>
        <taxon>Tracheophyta</taxon>
        <taxon>Spermatophyta</taxon>
        <taxon>Magnoliopsida</taxon>
        <taxon>Liliopsida</taxon>
        <taxon>Poales</taxon>
        <taxon>Poaceae</taxon>
        <taxon>BOP clade</taxon>
        <taxon>Pooideae</taxon>
        <taxon>Triticodae</taxon>
        <taxon>Triticeae</taxon>
        <taxon>Triticinae</taxon>
        <taxon>Aegilops</taxon>
    </lineage>
</organism>
<reference evidence="2" key="5">
    <citation type="journal article" date="2021" name="G3 (Bethesda)">
        <title>Aegilops tauschii genome assembly Aet v5.0 features greater sequence contiguity and improved annotation.</title>
        <authorList>
            <person name="Wang L."/>
            <person name="Zhu T."/>
            <person name="Rodriguez J.C."/>
            <person name="Deal K.R."/>
            <person name="Dubcovsky J."/>
            <person name="McGuire P.E."/>
            <person name="Lux T."/>
            <person name="Spannagl M."/>
            <person name="Mayer K.F.X."/>
            <person name="Baldrich P."/>
            <person name="Meyers B.C."/>
            <person name="Huo N."/>
            <person name="Gu Y.Q."/>
            <person name="Zhou H."/>
            <person name="Devos K.M."/>
            <person name="Bennetzen J.L."/>
            <person name="Unver T."/>
            <person name="Budak H."/>
            <person name="Gulick P.J."/>
            <person name="Galiba G."/>
            <person name="Kalapos B."/>
            <person name="Nelson D.R."/>
            <person name="Li P."/>
            <person name="You F.M."/>
            <person name="Luo M.C."/>
            <person name="Dvorak J."/>
        </authorList>
    </citation>
    <scope>NUCLEOTIDE SEQUENCE [LARGE SCALE GENOMIC DNA]</scope>
    <source>
        <strain evidence="2">cv. AL8/78</strain>
    </source>
</reference>
<dbReference type="EnsemblPlants" id="AET5Gv20630800.14">
    <property type="protein sequence ID" value="AET5Gv20630800.14"/>
    <property type="gene ID" value="AET5Gv20630800"/>
</dbReference>
<reference evidence="3" key="2">
    <citation type="journal article" date="2017" name="Nat. Plants">
        <title>The Aegilops tauschii genome reveals multiple impacts of transposons.</title>
        <authorList>
            <person name="Zhao G."/>
            <person name="Zou C."/>
            <person name="Li K."/>
            <person name="Wang K."/>
            <person name="Li T."/>
            <person name="Gao L."/>
            <person name="Zhang X."/>
            <person name="Wang H."/>
            <person name="Yang Z."/>
            <person name="Liu X."/>
            <person name="Jiang W."/>
            <person name="Mao L."/>
            <person name="Kong X."/>
            <person name="Jiao Y."/>
            <person name="Jia J."/>
        </authorList>
    </citation>
    <scope>NUCLEOTIDE SEQUENCE [LARGE SCALE GENOMIC DNA]</scope>
    <source>
        <strain evidence="3">cv. AL8/78</strain>
    </source>
</reference>
<sequence>WISSATQATKSKEGIHCRQEGSRDLVRCVVVGLELGSSSSSASWSSSLAWKSDADSGHRGCLRKKATTDPCPASWSSRKRKSSSVRRHGRRSSRPASLGAGPSCWWGRTWPVAKMQRRVAGRFGEREGRAAMA</sequence>
<reference evidence="2" key="4">
    <citation type="submission" date="2019-03" db="UniProtKB">
        <authorList>
            <consortium name="EnsemblPlants"/>
        </authorList>
    </citation>
    <scope>IDENTIFICATION</scope>
</reference>
<name>A0A453L4U0_AEGTS</name>
<evidence type="ECO:0000313" key="2">
    <source>
        <dbReference type="EnsemblPlants" id="AET5Gv20630800.14"/>
    </source>
</evidence>
<evidence type="ECO:0000256" key="1">
    <source>
        <dbReference type="SAM" id="MobiDB-lite"/>
    </source>
</evidence>
<dbReference type="Proteomes" id="UP000015105">
    <property type="component" value="Chromosome 5D"/>
</dbReference>